<dbReference type="NCBIfam" id="TIGR04178">
    <property type="entry name" value="exo_archaeo"/>
    <property type="match status" value="1"/>
</dbReference>
<keyword evidence="4 8" id="KW-0812">Transmembrane</keyword>
<feature type="transmembrane region" description="Helical" evidence="8">
    <location>
        <begin position="142"/>
        <end position="161"/>
    </location>
</feature>
<dbReference type="GO" id="GO:0005886">
    <property type="term" value="C:plasma membrane"/>
    <property type="evidence" value="ECO:0007669"/>
    <property type="project" value="UniProtKB-SubCell"/>
</dbReference>
<feature type="transmembrane region" description="Helical" evidence="8">
    <location>
        <begin position="230"/>
        <end position="250"/>
    </location>
</feature>
<comment type="subcellular location">
    <subcellularLocation>
        <location evidence="1">Cell membrane</location>
        <topology evidence="1">Multi-pass membrane protein</topology>
    </subcellularLocation>
</comment>
<dbReference type="GO" id="GO:0006508">
    <property type="term" value="P:proteolysis"/>
    <property type="evidence" value="ECO:0007669"/>
    <property type="project" value="UniProtKB-KW"/>
</dbReference>
<evidence type="ECO:0000256" key="8">
    <source>
        <dbReference type="SAM" id="Phobius"/>
    </source>
</evidence>
<keyword evidence="5" id="KW-0378">Hydrolase</keyword>
<dbReference type="NCBIfam" id="TIGR02602">
    <property type="entry name" value="8TM_EpsH"/>
    <property type="match status" value="1"/>
</dbReference>
<keyword evidence="2" id="KW-1003">Cell membrane</keyword>
<dbReference type="Pfam" id="PF09721">
    <property type="entry name" value="Exosortase_EpsH"/>
    <property type="match status" value="1"/>
</dbReference>
<reference evidence="9 10" key="1">
    <citation type="submission" date="2019-02" db="EMBL/GenBank/DDBJ databases">
        <title>Deep-cultivation of Planctomycetes and their phenomic and genomic characterization uncovers novel biology.</title>
        <authorList>
            <person name="Wiegand S."/>
            <person name="Jogler M."/>
            <person name="Boedeker C."/>
            <person name="Pinto D."/>
            <person name="Vollmers J."/>
            <person name="Rivas-Marin E."/>
            <person name="Kohn T."/>
            <person name="Peeters S.H."/>
            <person name="Heuer A."/>
            <person name="Rast P."/>
            <person name="Oberbeckmann S."/>
            <person name="Bunk B."/>
            <person name="Jeske O."/>
            <person name="Meyerdierks A."/>
            <person name="Storesund J.E."/>
            <person name="Kallscheuer N."/>
            <person name="Luecker S."/>
            <person name="Lage O.M."/>
            <person name="Pohl T."/>
            <person name="Merkel B.J."/>
            <person name="Hornburger P."/>
            <person name="Mueller R.-W."/>
            <person name="Bruemmer F."/>
            <person name="Labrenz M."/>
            <person name="Spormann A.M."/>
            <person name="Op Den Camp H."/>
            <person name="Overmann J."/>
            <person name="Amann R."/>
            <person name="Jetten M.S.M."/>
            <person name="Mascher T."/>
            <person name="Medema M.H."/>
            <person name="Devos D.P."/>
            <person name="Kaster A.-K."/>
            <person name="Ovreas L."/>
            <person name="Rohde M."/>
            <person name="Galperin M.Y."/>
            <person name="Jogler C."/>
        </authorList>
    </citation>
    <scope>NUCLEOTIDE SEQUENCE [LARGE SCALE GENOMIC DNA]</scope>
    <source>
        <strain evidence="9 10">Mal64</strain>
    </source>
</reference>
<feature type="transmembrane region" description="Helical" evidence="8">
    <location>
        <begin position="203"/>
        <end position="221"/>
    </location>
</feature>
<keyword evidence="6 8" id="KW-1133">Transmembrane helix</keyword>
<dbReference type="Proteomes" id="UP000315440">
    <property type="component" value="Unassembled WGS sequence"/>
</dbReference>
<evidence type="ECO:0000256" key="6">
    <source>
        <dbReference type="ARBA" id="ARBA00022989"/>
    </source>
</evidence>
<dbReference type="GO" id="GO:0008233">
    <property type="term" value="F:peptidase activity"/>
    <property type="evidence" value="ECO:0007669"/>
    <property type="project" value="UniProtKB-KW"/>
</dbReference>
<dbReference type="AlphaFoldDB" id="A0A5C5ZRL1"/>
<sequence length="313" mass="34438">MSSNKPKKPDQAPPVATADDPKMGVIGWVSIVAAVLAIGWAYFPALSEMLAAWGRDPDYSHGYLVAPIAAFFLWARRDKLDASLLAPNWWGLAVLLIALLMRAMSGWYFLGPVDAWTLLVTLSGAVLLLFGWHCLKWCLPSLAFLFFMFPLPYSMETWLSVPLQQLATRLSTETLQLLGQPAIAEGNVIWIEDYPLFVAEACSGLRILVGVFALAFAYVLFSRWSWWQKIIVLAAAVPVALAANCVRIVVTGLLYRAFSSDVAHQFGHDTAGVLMIPLAAGMFWLLLVYLEKLFPLVVEVSMLDTVGGSKRSG</sequence>
<dbReference type="InterPro" id="IPR013426">
    <property type="entry name" value="EpsH-like"/>
</dbReference>
<keyword evidence="10" id="KW-1185">Reference proteome</keyword>
<keyword evidence="3" id="KW-0645">Protease</keyword>
<feature type="transmembrane region" description="Helical" evidence="8">
    <location>
        <begin position="88"/>
        <end position="110"/>
    </location>
</feature>
<dbReference type="RefSeq" id="WP_146395625.1">
    <property type="nucleotide sequence ID" value="NZ_SJPQ01000001.1"/>
</dbReference>
<organism evidence="9 10">
    <name type="scientific">Pseudobythopirellula maris</name>
    <dbReference type="NCBI Taxonomy" id="2527991"/>
    <lineage>
        <taxon>Bacteria</taxon>
        <taxon>Pseudomonadati</taxon>
        <taxon>Planctomycetota</taxon>
        <taxon>Planctomycetia</taxon>
        <taxon>Pirellulales</taxon>
        <taxon>Lacipirellulaceae</taxon>
        <taxon>Pseudobythopirellula</taxon>
    </lineage>
</organism>
<feature type="transmembrane region" description="Helical" evidence="8">
    <location>
        <begin position="116"/>
        <end position="135"/>
    </location>
</feature>
<feature type="transmembrane region" description="Helical" evidence="8">
    <location>
        <begin position="270"/>
        <end position="290"/>
    </location>
</feature>
<evidence type="ECO:0000256" key="3">
    <source>
        <dbReference type="ARBA" id="ARBA00022670"/>
    </source>
</evidence>
<keyword evidence="7 8" id="KW-0472">Membrane</keyword>
<name>A0A5C5ZRL1_9BACT</name>
<evidence type="ECO:0000256" key="5">
    <source>
        <dbReference type="ARBA" id="ARBA00022801"/>
    </source>
</evidence>
<dbReference type="InterPro" id="IPR026392">
    <property type="entry name" value="Exo/Archaeosortase_dom"/>
</dbReference>
<evidence type="ECO:0000256" key="1">
    <source>
        <dbReference type="ARBA" id="ARBA00004651"/>
    </source>
</evidence>
<evidence type="ECO:0000256" key="4">
    <source>
        <dbReference type="ARBA" id="ARBA00022692"/>
    </source>
</evidence>
<comment type="caution">
    <text evidence="9">The sequence shown here is derived from an EMBL/GenBank/DDBJ whole genome shotgun (WGS) entry which is preliminary data.</text>
</comment>
<proteinExistence type="predicted"/>
<dbReference type="InterPro" id="IPR019127">
    <property type="entry name" value="Exosortase"/>
</dbReference>
<feature type="transmembrane region" description="Helical" evidence="8">
    <location>
        <begin position="25"/>
        <end position="43"/>
    </location>
</feature>
<protein>
    <submittedName>
        <fullName evidence="9">Transmembrane exosortase</fullName>
    </submittedName>
</protein>
<accession>A0A5C5ZRL1</accession>
<evidence type="ECO:0000313" key="10">
    <source>
        <dbReference type="Proteomes" id="UP000315440"/>
    </source>
</evidence>
<evidence type="ECO:0000256" key="7">
    <source>
        <dbReference type="ARBA" id="ARBA00023136"/>
    </source>
</evidence>
<dbReference type="EMBL" id="SJPQ01000001">
    <property type="protein sequence ID" value="TWT89725.1"/>
    <property type="molecule type" value="Genomic_DNA"/>
</dbReference>
<feature type="transmembrane region" description="Helical" evidence="8">
    <location>
        <begin position="59"/>
        <end position="76"/>
    </location>
</feature>
<evidence type="ECO:0000256" key="2">
    <source>
        <dbReference type="ARBA" id="ARBA00022475"/>
    </source>
</evidence>
<evidence type="ECO:0000313" key="9">
    <source>
        <dbReference type="EMBL" id="TWT89725.1"/>
    </source>
</evidence>
<gene>
    <name evidence="9" type="ORF">Mal64_01040</name>
</gene>
<dbReference type="OrthoDB" id="9797363at2"/>